<dbReference type="Pfam" id="PF07372">
    <property type="entry name" value="DUF1491"/>
    <property type="match status" value="1"/>
</dbReference>
<reference evidence="2" key="1">
    <citation type="submission" date="2019-01" db="EMBL/GenBank/DDBJ databases">
        <title>Cytophagaceae bacterium strain CAR-16.</title>
        <authorList>
            <person name="Chen W.-M."/>
        </authorList>
    </citation>
    <scope>NUCLEOTIDE SEQUENCE [LARGE SCALE GENOMIC DNA]</scope>
    <source>
        <strain evidence="2">CHR27</strain>
    </source>
</reference>
<protein>
    <submittedName>
        <fullName evidence="1">DUF1491 family protein</fullName>
    </submittedName>
</protein>
<dbReference type="RefSeq" id="WP_129402993.1">
    <property type="nucleotide sequence ID" value="NZ_SBKP01000002.1"/>
</dbReference>
<keyword evidence="2" id="KW-1185">Reference proteome</keyword>
<dbReference type="AlphaFoldDB" id="A0A4Q1KK58"/>
<accession>A0A4Q1KK58</accession>
<dbReference type="Proteomes" id="UP000290958">
    <property type="component" value="Unassembled WGS sequence"/>
</dbReference>
<gene>
    <name evidence="1" type="ORF">EQG66_02585</name>
</gene>
<proteinExistence type="predicted"/>
<dbReference type="EMBL" id="SBKP01000002">
    <property type="protein sequence ID" value="RXR30241.1"/>
    <property type="molecule type" value="Genomic_DNA"/>
</dbReference>
<name>A0A4Q1KK58_9SPHN</name>
<evidence type="ECO:0000313" key="1">
    <source>
        <dbReference type="EMBL" id="RXR30241.1"/>
    </source>
</evidence>
<dbReference type="InterPro" id="IPR009964">
    <property type="entry name" value="DUF1491"/>
</dbReference>
<evidence type="ECO:0000313" key="2">
    <source>
        <dbReference type="Proteomes" id="UP000290958"/>
    </source>
</evidence>
<dbReference type="Gene3D" id="3.40.1530.20">
    <property type="entry name" value="Protein of unknown function (DUF1491)"/>
    <property type="match status" value="1"/>
</dbReference>
<dbReference type="OrthoDB" id="9809136at2"/>
<comment type="caution">
    <text evidence="1">The sequence shown here is derived from an EMBL/GenBank/DDBJ whole genome shotgun (WGS) entry which is preliminary data.</text>
</comment>
<sequence>MTARATSRLLIQALIRATQADGGFAAVLHKGDDNAGAILVQSRNPGAELKLFERQPDFSKGYTLTPIATQSWGNEIELAQYIERRRRSDPDLWIIELDSANAERLAAAIMTQG</sequence>
<organism evidence="1 2">
    <name type="scientific">Sphingobium fluviale</name>
    <dbReference type="NCBI Taxonomy" id="2506423"/>
    <lineage>
        <taxon>Bacteria</taxon>
        <taxon>Pseudomonadati</taxon>
        <taxon>Pseudomonadota</taxon>
        <taxon>Alphaproteobacteria</taxon>
        <taxon>Sphingomonadales</taxon>
        <taxon>Sphingomonadaceae</taxon>
        <taxon>Sphingobium</taxon>
    </lineage>
</organism>